<feature type="transmembrane region" description="Helical" evidence="1">
    <location>
        <begin position="109"/>
        <end position="130"/>
    </location>
</feature>
<comment type="caution">
    <text evidence="3">The sequence shown here is derived from an EMBL/GenBank/DDBJ whole genome shotgun (WGS) entry which is preliminary data.</text>
</comment>
<keyword evidence="1" id="KW-0472">Membrane</keyword>
<evidence type="ECO:0000313" key="3">
    <source>
        <dbReference type="EMBL" id="KAF8481647.1"/>
    </source>
</evidence>
<dbReference type="EMBL" id="WHVB01000006">
    <property type="protein sequence ID" value="KAF8481647.1"/>
    <property type="molecule type" value="Genomic_DNA"/>
</dbReference>
<dbReference type="Proteomes" id="UP000759537">
    <property type="component" value="Unassembled WGS sequence"/>
</dbReference>
<keyword evidence="1" id="KW-0812">Transmembrane</keyword>
<evidence type="ECO:0000259" key="2">
    <source>
        <dbReference type="Pfam" id="PF20152"/>
    </source>
</evidence>
<feature type="transmembrane region" description="Helical" evidence="1">
    <location>
        <begin position="25"/>
        <end position="57"/>
    </location>
</feature>
<keyword evidence="1" id="KW-1133">Transmembrane helix</keyword>
<dbReference type="InterPro" id="IPR045339">
    <property type="entry name" value="DUF6534"/>
</dbReference>
<feature type="transmembrane region" description="Helical" evidence="1">
    <location>
        <begin position="185"/>
        <end position="207"/>
    </location>
</feature>
<keyword evidence="4" id="KW-1185">Reference proteome</keyword>
<protein>
    <recommendedName>
        <fullName evidence="2">DUF6534 domain-containing protein</fullName>
    </recommendedName>
</protein>
<feature type="transmembrane region" description="Helical" evidence="1">
    <location>
        <begin position="227"/>
        <end position="250"/>
    </location>
</feature>
<evidence type="ECO:0000313" key="4">
    <source>
        <dbReference type="Proteomes" id="UP000759537"/>
    </source>
</evidence>
<reference evidence="3" key="1">
    <citation type="submission" date="2019-10" db="EMBL/GenBank/DDBJ databases">
        <authorList>
            <consortium name="DOE Joint Genome Institute"/>
            <person name="Kuo A."/>
            <person name="Miyauchi S."/>
            <person name="Kiss E."/>
            <person name="Drula E."/>
            <person name="Kohler A."/>
            <person name="Sanchez-Garcia M."/>
            <person name="Andreopoulos B."/>
            <person name="Barry K.W."/>
            <person name="Bonito G."/>
            <person name="Buee M."/>
            <person name="Carver A."/>
            <person name="Chen C."/>
            <person name="Cichocki N."/>
            <person name="Clum A."/>
            <person name="Culley D."/>
            <person name="Crous P.W."/>
            <person name="Fauchery L."/>
            <person name="Girlanda M."/>
            <person name="Hayes R."/>
            <person name="Keri Z."/>
            <person name="LaButti K."/>
            <person name="Lipzen A."/>
            <person name="Lombard V."/>
            <person name="Magnuson J."/>
            <person name="Maillard F."/>
            <person name="Morin E."/>
            <person name="Murat C."/>
            <person name="Nolan M."/>
            <person name="Ohm R."/>
            <person name="Pangilinan J."/>
            <person name="Pereira M."/>
            <person name="Perotto S."/>
            <person name="Peter M."/>
            <person name="Riley R."/>
            <person name="Sitrit Y."/>
            <person name="Stielow B."/>
            <person name="Szollosi G."/>
            <person name="Zifcakova L."/>
            <person name="Stursova M."/>
            <person name="Spatafora J.W."/>
            <person name="Tedersoo L."/>
            <person name="Vaario L.-M."/>
            <person name="Yamada A."/>
            <person name="Yan M."/>
            <person name="Wang P."/>
            <person name="Xu J."/>
            <person name="Bruns T."/>
            <person name="Baldrian P."/>
            <person name="Vilgalys R."/>
            <person name="Henrissat B."/>
            <person name="Grigoriev I.V."/>
            <person name="Hibbett D."/>
            <person name="Nagy L.G."/>
            <person name="Martin F.M."/>
        </authorList>
    </citation>
    <scope>NUCLEOTIDE SEQUENCE</scope>
    <source>
        <strain evidence="3">Prilba</strain>
    </source>
</reference>
<evidence type="ECO:0000256" key="1">
    <source>
        <dbReference type="SAM" id="Phobius"/>
    </source>
</evidence>
<feature type="transmembrane region" description="Helical" evidence="1">
    <location>
        <begin position="69"/>
        <end position="97"/>
    </location>
</feature>
<dbReference type="PANTHER" id="PTHR40465:SF1">
    <property type="entry name" value="DUF6534 DOMAIN-CONTAINING PROTEIN"/>
    <property type="match status" value="1"/>
</dbReference>
<name>A0A9P5MY36_9AGAM</name>
<dbReference type="PANTHER" id="PTHR40465">
    <property type="entry name" value="CHROMOSOME 1, WHOLE GENOME SHOTGUN SEQUENCE"/>
    <property type="match status" value="1"/>
</dbReference>
<reference evidence="3" key="2">
    <citation type="journal article" date="2020" name="Nat. Commun.">
        <title>Large-scale genome sequencing of mycorrhizal fungi provides insights into the early evolution of symbiotic traits.</title>
        <authorList>
            <person name="Miyauchi S."/>
            <person name="Kiss E."/>
            <person name="Kuo A."/>
            <person name="Drula E."/>
            <person name="Kohler A."/>
            <person name="Sanchez-Garcia M."/>
            <person name="Morin E."/>
            <person name="Andreopoulos B."/>
            <person name="Barry K.W."/>
            <person name="Bonito G."/>
            <person name="Buee M."/>
            <person name="Carver A."/>
            <person name="Chen C."/>
            <person name="Cichocki N."/>
            <person name="Clum A."/>
            <person name="Culley D."/>
            <person name="Crous P.W."/>
            <person name="Fauchery L."/>
            <person name="Girlanda M."/>
            <person name="Hayes R.D."/>
            <person name="Keri Z."/>
            <person name="LaButti K."/>
            <person name="Lipzen A."/>
            <person name="Lombard V."/>
            <person name="Magnuson J."/>
            <person name="Maillard F."/>
            <person name="Murat C."/>
            <person name="Nolan M."/>
            <person name="Ohm R.A."/>
            <person name="Pangilinan J."/>
            <person name="Pereira M.F."/>
            <person name="Perotto S."/>
            <person name="Peter M."/>
            <person name="Pfister S."/>
            <person name="Riley R."/>
            <person name="Sitrit Y."/>
            <person name="Stielow J.B."/>
            <person name="Szollosi G."/>
            <person name="Zifcakova L."/>
            <person name="Stursova M."/>
            <person name="Spatafora J.W."/>
            <person name="Tedersoo L."/>
            <person name="Vaario L.M."/>
            <person name="Yamada A."/>
            <person name="Yan M."/>
            <person name="Wang P."/>
            <person name="Xu J."/>
            <person name="Bruns T."/>
            <person name="Baldrian P."/>
            <person name="Vilgalys R."/>
            <person name="Dunand C."/>
            <person name="Henrissat B."/>
            <person name="Grigoriev I.V."/>
            <person name="Hibbett D."/>
            <person name="Nagy L.G."/>
            <person name="Martin F.M."/>
        </authorList>
    </citation>
    <scope>NUCLEOTIDE SEQUENCE</scope>
    <source>
        <strain evidence="3">Prilba</strain>
    </source>
</reference>
<sequence length="352" mass="39205">MILAPHLFPPNSTSGDVDTYSRREILLLVVPILFGTLVNWLLLGVLTMQAYVCYICFPRDHWWIKFSAYGLYLVELGQTVLVTDIAWVELCAGWGIISALSKNDWGFSMTPLASGLIACWVQIFFAWRVWTLGHNTFWKSVAVIILVISFAQGCAAVIFGVELNTMRDFNTSSSPAKLVHIHDLFFFYLTGSAVADFLIAASMLYFLISTRRKPVWNKETNRRITKLIRSTFETGALCSAVAILDLVVYLRDGRNCVHISILMVLSKLYSNALMASLNSRAGCIYERPTMSDPREESLTTSGHFNTAQFTSIGVPVTTGEFECVQRSESERVNAGRPRASNIAIALTNLGSV</sequence>
<organism evidence="3 4">
    <name type="scientific">Russula ochroleuca</name>
    <dbReference type="NCBI Taxonomy" id="152965"/>
    <lineage>
        <taxon>Eukaryota</taxon>
        <taxon>Fungi</taxon>
        <taxon>Dikarya</taxon>
        <taxon>Basidiomycota</taxon>
        <taxon>Agaricomycotina</taxon>
        <taxon>Agaricomycetes</taxon>
        <taxon>Russulales</taxon>
        <taxon>Russulaceae</taxon>
        <taxon>Russula</taxon>
    </lineage>
</organism>
<dbReference type="AlphaFoldDB" id="A0A9P5MY36"/>
<accession>A0A9P5MY36</accession>
<feature type="transmembrane region" description="Helical" evidence="1">
    <location>
        <begin position="142"/>
        <end position="165"/>
    </location>
</feature>
<gene>
    <name evidence="3" type="ORF">DFH94DRAFT_403233</name>
</gene>
<feature type="domain" description="DUF6534" evidence="2">
    <location>
        <begin position="192"/>
        <end position="281"/>
    </location>
</feature>
<dbReference type="Pfam" id="PF20152">
    <property type="entry name" value="DUF6534"/>
    <property type="match status" value="1"/>
</dbReference>
<dbReference type="OrthoDB" id="3053835at2759"/>
<proteinExistence type="predicted"/>